<evidence type="ECO:0000313" key="1">
    <source>
        <dbReference type="EMBL" id="APO80224.1"/>
    </source>
</evidence>
<protein>
    <submittedName>
        <fullName evidence="1">Uncharacterized protein</fullName>
    </submittedName>
</protein>
<dbReference type="AlphaFoldDB" id="A0A1L5PJ26"/>
<name>A0A1L5PJ26_PSEPU</name>
<dbReference type="Proteomes" id="UP000185146">
    <property type="component" value="Chromosome"/>
</dbReference>
<gene>
    <name evidence="1" type="ORF">BL240_01435</name>
</gene>
<accession>A0A1L5PJ26</accession>
<proteinExistence type="predicted"/>
<dbReference type="EMBL" id="CP018743">
    <property type="protein sequence ID" value="APO80224.1"/>
    <property type="molecule type" value="Genomic_DNA"/>
</dbReference>
<sequence>MKAAQPLSSLLIYRQEGEVRPSRWQASPQAANAIDRFVLDYPRAGAVLQGSWLASGWDEYAASLYRPLRG</sequence>
<evidence type="ECO:0000313" key="2">
    <source>
        <dbReference type="Proteomes" id="UP000185146"/>
    </source>
</evidence>
<reference evidence="1 2" key="1">
    <citation type="submission" date="2016-12" db="EMBL/GenBank/DDBJ databases">
        <title>Draft Genome Sequence of Mercury Resistant Pseudomonas DRA525.</title>
        <authorList>
            <person name="Drace K.M."/>
        </authorList>
    </citation>
    <scope>NUCLEOTIDE SEQUENCE [LARGE SCALE GENOMIC DNA]</scope>
    <source>
        <strain evidence="1 2">DRA525</strain>
    </source>
</reference>
<organism evidence="1 2">
    <name type="scientific">Pseudomonas putida</name>
    <name type="common">Arthrobacter siderocapsulatus</name>
    <dbReference type="NCBI Taxonomy" id="303"/>
    <lineage>
        <taxon>Bacteria</taxon>
        <taxon>Pseudomonadati</taxon>
        <taxon>Pseudomonadota</taxon>
        <taxon>Gammaproteobacteria</taxon>
        <taxon>Pseudomonadales</taxon>
        <taxon>Pseudomonadaceae</taxon>
        <taxon>Pseudomonas</taxon>
    </lineage>
</organism>